<dbReference type="RefSeq" id="WP_189847713.1">
    <property type="nucleotide sequence ID" value="NZ_BMVV01000002.1"/>
</dbReference>
<dbReference type="InterPro" id="IPR017871">
    <property type="entry name" value="ABC_transporter-like_CS"/>
</dbReference>
<dbReference type="Pfam" id="PF00005">
    <property type="entry name" value="ABC_tran"/>
    <property type="match status" value="1"/>
</dbReference>
<accession>A0ABW7BJS0</accession>
<dbReference type="Pfam" id="PF00664">
    <property type="entry name" value="ABC_membrane"/>
    <property type="match status" value="1"/>
</dbReference>
<evidence type="ECO:0000256" key="4">
    <source>
        <dbReference type="ARBA" id="ARBA00022840"/>
    </source>
</evidence>
<dbReference type="InterPro" id="IPR011527">
    <property type="entry name" value="ABC1_TM_dom"/>
</dbReference>
<gene>
    <name evidence="10" type="ORF">ACGFYS_02380</name>
</gene>
<dbReference type="Proteomes" id="UP001604282">
    <property type="component" value="Unassembled WGS sequence"/>
</dbReference>
<comment type="subcellular location">
    <subcellularLocation>
        <location evidence="1">Cell membrane</location>
        <topology evidence="1">Multi-pass membrane protein</topology>
    </subcellularLocation>
</comment>
<evidence type="ECO:0000256" key="6">
    <source>
        <dbReference type="ARBA" id="ARBA00023136"/>
    </source>
</evidence>
<feature type="transmembrane region" description="Helical" evidence="7">
    <location>
        <begin position="274"/>
        <end position="296"/>
    </location>
</feature>
<organism evidence="10 11">
    <name type="scientific">Streptomyces omiyaensis</name>
    <dbReference type="NCBI Taxonomy" id="68247"/>
    <lineage>
        <taxon>Bacteria</taxon>
        <taxon>Bacillati</taxon>
        <taxon>Actinomycetota</taxon>
        <taxon>Actinomycetes</taxon>
        <taxon>Kitasatosporales</taxon>
        <taxon>Streptomycetaceae</taxon>
        <taxon>Streptomyces</taxon>
    </lineage>
</organism>
<dbReference type="PANTHER" id="PTHR43394:SF1">
    <property type="entry name" value="ATP-BINDING CASSETTE SUB-FAMILY B MEMBER 10, MITOCHONDRIAL"/>
    <property type="match status" value="1"/>
</dbReference>
<dbReference type="InterPro" id="IPR036640">
    <property type="entry name" value="ABC1_TM_sf"/>
</dbReference>
<reference evidence="10 11" key="1">
    <citation type="submission" date="2024-10" db="EMBL/GenBank/DDBJ databases">
        <title>The Natural Products Discovery Center: Release of the First 8490 Sequenced Strains for Exploring Actinobacteria Biosynthetic Diversity.</title>
        <authorList>
            <person name="Kalkreuter E."/>
            <person name="Kautsar S.A."/>
            <person name="Yang D."/>
            <person name="Bader C.D."/>
            <person name="Teijaro C.N."/>
            <person name="Fluegel L."/>
            <person name="Davis C.M."/>
            <person name="Simpson J.R."/>
            <person name="Lauterbach L."/>
            <person name="Steele A.D."/>
            <person name="Gui C."/>
            <person name="Meng S."/>
            <person name="Li G."/>
            <person name="Viehrig K."/>
            <person name="Ye F."/>
            <person name="Su P."/>
            <person name="Kiefer A.F."/>
            <person name="Nichols A."/>
            <person name="Cepeda A.J."/>
            <person name="Yan W."/>
            <person name="Fan B."/>
            <person name="Jiang Y."/>
            <person name="Adhikari A."/>
            <person name="Zheng C.-J."/>
            <person name="Schuster L."/>
            <person name="Cowan T.M."/>
            <person name="Smanski M.J."/>
            <person name="Chevrette M.G."/>
            <person name="De Carvalho L.P.S."/>
            <person name="Shen B."/>
        </authorList>
    </citation>
    <scope>NUCLEOTIDE SEQUENCE [LARGE SCALE GENOMIC DNA]</scope>
    <source>
        <strain evidence="10 11">NPDC048229</strain>
    </source>
</reference>
<name>A0ABW7BJS0_9ACTN</name>
<evidence type="ECO:0000313" key="10">
    <source>
        <dbReference type="EMBL" id="MFG3187766.1"/>
    </source>
</evidence>
<evidence type="ECO:0000259" key="8">
    <source>
        <dbReference type="PROSITE" id="PS50893"/>
    </source>
</evidence>
<dbReference type="SMART" id="SM00382">
    <property type="entry name" value="AAA"/>
    <property type="match status" value="1"/>
</dbReference>
<dbReference type="PROSITE" id="PS50893">
    <property type="entry name" value="ABC_TRANSPORTER_2"/>
    <property type="match status" value="1"/>
</dbReference>
<comment type="caution">
    <text evidence="10">The sequence shown here is derived from an EMBL/GenBank/DDBJ whole genome shotgun (WGS) entry which is preliminary data.</text>
</comment>
<sequence length="579" mass="61461">MTLLRLLAGRLRPHRAPLALLVLLQLAQTLASLALPALNAGVIDEGVLRGDTGRVLSGGAAMAAVTLLQAAAAAAVTWTAARIALAVGRDLRSEVFRRIQDLSARERGRFGTASLITRATNDVQQVQTFAVLVLTLLVAAPLLCVGGLAMALRQDVPLALVLLLFVPVMTGAVGTVVLRMRPHFHGMQSRLDHVTRVLREQITGVRVVRAFVRDRHERERFAAANDGLLDVGLRAGRLQAVMFPVVLVVWEATTLALIWGGAHRIEAGALQPGGLVAFLGYLLQTAMSVMMALFLLMHLPRAEAGAARVRELLDTVPAATVPADPVTVLDGAGRLDLRDVSFRHPGAEEPVLGGVTLTAGPGTTTAVIGSTGSGKSTLLALVPRLLDATGGEVRVDGVDVRRLDPALRAGTVGLVPQKPYLFSGTVASNLRYGRPGATDDELWHALEVAQAADFVRGLDGGLDAPVTQGGANLSGGQRQRLAIARVLVARPRVYLFDDSFSALDNATDARLRAALRRETADATVVLVAQRVSTIRHADRIVVLDRGRVVGSGTHEELLRTSPAYREIVRSQPTEEEAAA</sequence>
<keyword evidence="11" id="KW-1185">Reference proteome</keyword>
<dbReference type="PANTHER" id="PTHR43394">
    <property type="entry name" value="ATP-DEPENDENT PERMEASE MDL1, MITOCHONDRIAL"/>
    <property type="match status" value="1"/>
</dbReference>
<dbReference type="EMBL" id="JBICZW010000001">
    <property type="protein sequence ID" value="MFG3187766.1"/>
    <property type="molecule type" value="Genomic_DNA"/>
</dbReference>
<dbReference type="InterPro" id="IPR003439">
    <property type="entry name" value="ABC_transporter-like_ATP-bd"/>
</dbReference>
<dbReference type="PROSITE" id="PS50929">
    <property type="entry name" value="ABC_TM1F"/>
    <property type="match status" value="1"/>
</dbReference>
<feature type="transmembrane region" description="Helical" evidence="7">
    <location>
        <begin position="128"/>
        <end position="152"/>
    </location>
</feature>
<proteinExistence type="predicted"/>
<feature type="transmembrane region" description="Helical" evidence="7">
    <location>
        <begin position="241"/>
        <end position="262"/>
    </location>
</feature>
<dbReference type="Gene3D" id="1.20.1560.10">
    <property type="entry name" value="ABC transporter type 1, transmembrane domain"/>
    <property type="match status" value="1"/>
</dbReference>
<evidence type="ECO:0000256" key="7">
    <source>
        <dbReference type="SAM" id="Phobius"/>
    </source>
</evidence>
<evidence type="ECO:0000256" key="3">
    <source>
        <dbReference type="ARBA" id="ARBA00022741"/>
    </source>
</evidence>
<dbReference type="InterPro" id="IPR039421">
    <property type="entry name" value="Type_1_exporter"/>
</dbReference>
<dbReference type="SUPFAM" id="SSF90123">
    <property type="entry name" value="ABC transporter transmembrane region"/>
    <property type="match status" value="1"/>
</dbReference>
<dbReference type="PROSITE" id="PS00211">
    <property type="entry name" value="ABC_TRANSPORTER_1"/>
    <property type="match status" value="1"/>
</dbReference>
<evidence type="ECO:0000259" key="9">
    <source>
        <dbReference type="PROSITE" id="PS50929"/>
    </source>
</evidence>
<dbReference type="GO" id="GO:0005524">
    <property type="term" value="F:ATP binding"/>
    <property type="evidence" value="ECO:0007669"/>
    <property type="project" value="UniProtKB-KW"/>
</dbReference>
<dbReference type="SUPFAM" id="SSF52540">
    <property type="entry name" value="P-loop containing nucleoside triphosphate hydrolases"/>
    <property type="match status" value="1"/>
</dbReference>
<dbReference type="CDD" id="cd18548">
    <property type="entry name" value="ABC_6TM_Tm287_like"/>
    <property type="match status" value="1"/>
</dbReference>
<feature type="domain" description="ABC transmembrane type-1" evidence="9">
    <location>
        <begin position="19"/>
        <end position="301"/>
    </location>
</feature>
<keyword evidence="6 7" id="KW-0472">Membrane</keyword>
<feature type="transmembrane region" description="Helical" evidence="7">
    <location>
        <begin position="60"/>
        <end position="88"/>
    </location>
</feature>
<evidence type="ECO:0000256" key="5">
    <source>
        <dbReference type="ARBA" id="ARBA00022989"/>
    </source>
</evidence>
<feature type="domain" description="ABC transporter" evidence="8">
    <location>
        <begin position="335"/>
        <end position="570"/>
    </location>
</feature>
<keyword evidence="3" id="KW-0547">Nucleotide-binding</keyword>
<dbReference type="InterPro" id="IPR027417">
    <property type="entry name" value="P-loop_NTPase"/>
</dbReference>
<dbReference type="Gene3D" id="3.40.50.300">
    <property type="entry name" value="P-loop containing nucleotide triphosphate hydrolases"/>
    <property type="match status" value="1"/>
</dbReference>
<protein>
    <submittedName>
        <fullName evidence="10">ABC transporter ATP-binding protein</fullName>
    </submittedName>
</protein>
<keyword evidence="2 7" id="KW-0812">Transmembrane</keyword>
<evidence type="ECO:0000313" key="11">
    <source>
        <dbReference type="Proteomes" id="UP001604282"/>
    </source>
</evidence>
<evidence type="ECO:0000256" key="1">
    <source>
        <dbReference type="ARBA" id="ARBA00004651"/>
    </source>
</evidence>
<dbReference type="InterPro" id="IPR003593">
    <property type="entry name" value="AAA+_ATPase"/>
</dbReference>
<keyword evidence="4 10" id="KW-0067">ATP-binding</keyword>
<feature type="transmembrane region" description="Helical" evidence="7">
    <location>
        <begin position="158"/>
        <end position="178"/>
    </location>
</feature>
<keyword evidence="5 7" id="KW-1133">Transmembrane helix</keyword>
<evidence type="ECO:0000256" key="2">
    <source>
        <dbReference type="ARBA" id="ARBA00022692"/>
    </source>
</evidence>